<keyword evidence="3 5" id="KW-1133">Transmembrane helix</keyword>
<keyword evidence="2 5" id="KW-0812">Transmembrane</keyword>
<evidence type="ECO:0000256" key="2">
    <source>
        <dbReference type="ARBA" id="ARBA00022692"/>
    </source>
</evidence>
<proteinExistence type="predicted"/>
<feature type="transmembrane region" description="Helical" evidence="5">
    <location>
        <begin position="103"/>
        <end position="121"/>
    </location>
</feature>
<feature type="transmembrane region" description="Helical" evidence="5">
    <location>
        <begin position="65"/>
        <end position="83"/>
    </location>
</feature>
<comment type="caution">
    <text evidence="7">The sequence shown here is derived from an EMBL/GenBank/DDBJ whole genome shotgun (WGS) entry which is preliminary data.</text>
</comment>
<evidence type="ECO:0000313" key="8">
    <source>
        <dbReference type="Proteomes" id="UP001501175"/>
    </source>
</evidence>
<evidence type="ECO:0000256" key="3">
    <source>
        <dbReference type="ARBA" id="ARBA00022989"/>
    </source>
</evidence>
<evidence type="ECO:0000256" key="5">
    <source>
        <dbReference type="SAM" id="Phobius"/>
    </source>
</evidence>
<accession>A0ABP8N3E9</accession>
<evidence type="ECO:0000259" key="6">
    <source>
        <dbReference type="Pfam" id="PF06803"/>
    </source>
</evidence>
<keyword evidence="8" id="KW-1185">Reference proteome</keyword>
<dbReference type="RefSeq" id="WP_345245494.1">
    <property type="nucleotide sequence ID" value="NZ_BAABHD010000032.1"/>
</dbReference>
<gene>
    <name evidence="7" type="ORF">GCM10023189_35980</name>
</gene>
<evidence type="ECO:0000256" key="4">
    <source>
        <dbReference type="ARBA" id="ARBA00023136"/>
    </source>
</evidence>
<evidence type="ECO:0000256" key="1">
    <source>
        <dbReference type="ARBA" id="ARBA00004127"/>
    </source>
</evidence>
<dbReference type="EMBL" id="BAABHD010000032">
    <property type="protein sequence ID" value="GAA4460620.1"/>
    <property type="molecule type" value="Genomic_DNA"/>
</dbReference>
<name>A0ABP8N3E9_9BACT</name>
<feature type="transmembrane region" description="Helical" evidence="5">
    <location>
        <begin position="32"/>
        <end position="53"/>
    </location>
</feature>
<evidence type="ECO:0000313" key="7">
    <source>
        <dbReference type="EMBL" id="GAA4460620.1"/>
    </source>
</evidence>
<dbReference type="Proteomes" id="UP001501175">
    <property type="component" value="Unassembled WGS sequence"/>
</dbReference>
<organism evidence="7 8">
    <name type="scientific">Nibrella saemangeumensis</name>
    <dbReference type="NCBI Taxonomy" id="1084526"/>
    <lineage>
        <taxon>Bacteria</taxon>
        <taxon>Pseudomonadati</taxon>
        <taxon>Bacteroidota</taxon>
        <taxon>Cytophagia</taxon>
        <taxon>Cytophagales</taxon>
        <taxon>Spirosomataceae</taxon>
        <taxon>Nibrella</taxon>
    </lineage>
</organism>
<comment type="subcellular location">
    <subcellularLocation>
        <location evidence="1">Endomembrane system</location>
        <topology evidence="1">Multi-pass membrane protein</topology>
    </subcellularLocation>
</comment>
<reference evidence="8" key="1">
    <citation type="journal article" date="2019" name="Int. J. Syst. Evol. Microbiol.">
        <title>The Global Catalogue of Microorganisms (GCM) 10K type strain sequencing project: providing services to taxonomists for standard genome sequencing and annotation.</title>
        <authorList>
            <consortium name="The Broad Institute Genomics Platform"/>
            <consortium name="The Broad Institute Genome Sequencing Center for Infectious Disease"/>
            <person name="Wu L."/>
            <person name="Ma J."/>
        </authorList>
    </citation>
    <scope>NUCLEOTIDE SEQUENCE [LARGE SCALE GENOMIC DNA]</scope>
    <source>
        <strain evidence="8">JCM 17927</strain>
    </source>
</reference>
<dbReference type="Pfam" id="PF06803">
    <property type="entry name" value="DUF1232"/>
    <property type="match status" value="1"/>
</dbReference>
<sequence length="131" mass="15045">MKWIERLKAKARELKQGTEALYHALKHPGTPWYAKLVLGLIVAYMVSPIDLIPDFIPVLGLLDEVILLPFFISLAIRLIPGNVWQESRLRASVAPLLSGKKSWIGALLILLIWLGLGWLIWRQVDNIRHYW</sequence>
<protein>
    <submittedName>
        <fullName evidence="7">YkvA family protein</fullName>
    </submittedName>
</protein>
<feature type="domain" description="DUF1232" evidence="6">
    <location>
        <begin position="34"/>
        <end position="70"/>
    </location>
</feature>
<dbReference type="InterPro" id="IPR010652">
    <property type="entry name" value="DUF1232"/>
</dbReference>
<keyword evidence="4 5" id="KW-0472">Membrane</keyword>